<gene>
    <name evidence="1" type="ORF">S01H1_59886</name>
</gene>
<organism evidence="1">
    <name type="scientific">marine sediment metagenome</name>
    <dbReference type="NCBI Taxonomy" id="412755"/>
    <lineage>
        <taxon>unclassified sequences</taxon>
        <taxon>metagenomes</taxon>
        <taxon>ecological metagenomes</taxon>
    </lineage>
</organism>
<accession>X0VD24</accession>
<dbReference type="EMBL" id="BARS01039196">
    <property type="protein sequence ID" value="GAG16265.1"/>
    <property type="molecule type" value="Genomic_DNA"/>
</dbReference>
<protein>
    <submittedName>
        <fullName evidence="1">Uncharacterized protein</fullName>
    </submittedName>
</protein>
<name>X0VD24_9ZZZZ</name>
<comment type="caution">
    <text evidence="1">The sequence shown here is derived from an EMBL/GenBank/DDBJ whole genome shotgun (WGS) entry which is preliminary data.</text>
</comment>
<proteinExistence type="predicted"/>
<evidence type="ECO:0000313" key="1">
    <source>
        <dbReference type="EMBL" id="GAG16265.1"/>
    </source>
</evidence>
<dbReference type="AlphaFoldDB" id="X0VD24"/>
<sequence length="87" mass="9982">MEAHERGIKTWVSVEPVVDPVEALMVIETLLPYVDLWKVGKLNHDPEREKAINWKNFLMKVERLLQDRPHIIKNDLLEAAGVGGQRG</sequence>
<reference evidence="1" key="1">
    <citation type="journal article" date="2014" name="Front. Microbiol.">
        <title>High frequency of phylogenetically diverse reductive dehalogenase-homologous genes in deep subseafloor sedimentary metagenomes.</title>
        <authorList>
            <person name="Kawai M."/>
            <person name="Futagami T."/>
            <person name="Toyoda A."/>
            <person name="Takaki Y."/>
            <person name="Nishi S."/>
            <person name="Hori S."/>
            <person name="Arai W."/>
            <person name="Tsubouchi T."/>
            <person name="Morono Y."/>
            <person name="Uchiyama I."/>
            <person name="Ito T."/>
            <person name="Fujiyama A."/>
            <person name="Inagaki F."/>
            <person name="Takami H."/>
        </authorList>
    </citation>
    <scope>NUCLEOTIDE SEQUENCE</scope>
    <source>
        <strain evidence="1">Expedition CK06-06</strain>
    </source>
</reference>